<keyword evidence="2" id="KW-0433">Leucine-rich repeat</keyword>
<keyword evidence="6 7" id="KW-0472">Membrane</keyword>
<dbReference type="RefSeq" id="XP_031423135.1">
    <property type="nucleotide sequence ID" value="XM_031567275.2"/>
</dbReference>
<dbReference type="Gene3D" id="3.80.10.10">
    <property type="entry name" value="Ribonuclease Inhibitor"/>
    <property type="match status" value="1"/>
</dbReference>
<proteinExistence type="predicted"/>
<dbReference type="SMART" id="SM00369">
    <property type="entry name" value="LRR_TYP"/>
    <property type="match status" value="3"/>
</dbReference>
<comment type="subcellular location">
    <subcellularLocation>
        <location evidence="1">Membrane</location>
        <topology evidence="1">Single-pass membrane protein</topology>
    </subcellularLocation>
</comment>
<evidence type="ECO:0000256" key="1">
    <source>
        <dbReference type="ARBA" id="ARBA00004167"/>
    </source>
</evidence>
<dbReference type="GeneID" id="105900002"/>
<evidence type="ECO:0000256" key="2">
    <source>
        <dbReference type="ARBA" id="ARBA00022614"/>
    </source>
</evidence>
<name>A0A6P8FHV0_CLUHA</name>
<accession>A0A6P8FHV0</accession>
<evidence type="ECO:0000256" key="3">
    <source>
        <dbReference type="ARBA" id="ARBA00022692"/>
    </source>
</evidence>
<dbReference type="Proteomes" id="UP000515152">
    <property type="component" value="Chromosome 5"/>
</dbReference>
<dbReference type="InterPro" id="IPR001611">
    <property type="entry name" value="Leu-rich_rpt"/>
</dbReference>
<dbReference type="OrthoDB" id="676979at2759"/>
<evidence type="ECO:0000256" key="8">
    <source>
        <dbReference type="SAM" id="SignalP"/>
    </source>
</evidence>
<dbReference type="Pfam" id="PF13855">
    <property type="entry name" value="LRR_8"/>
    <property type="match status" value="1"/>
</dbReference>
<dbReference type="InterPro" id="IPR032675">
    <property type="entry name" value="LRR_dom_sf"/>
</dbReference>
<keyword evidence="4" id="KW-0677">Repeat</keyword>
<organism evidence="9 10">
    <name type="scientific">Clupea harengus</name>
    <name type="common">Atlantic herring</name>
    <dbReference type="NCBI Taxonomy" id="7950"/>
    <lineage>
        <taxon>Eukaryota</taxon>
        <taxon>Metazoa</taxon>
        <taxon>Chordata</taxon>
        <taxon>Craniata</taxon>
        <taxon>Vertebrata</taxon>
        <taxon>Euteleostomi</taxon>
        <taxon>Actinopterygii</taxon>
        <taxon>Neopterygii</taxon>
        <taxon>Teleostei</taxon>
        <taxon>Clupei</taxon>
        <taxon>Clupeiformes</taxon>
        <taxon>Clupeoidei</taxon>
        <taxon>Clupeidae</taxon>
        <taxon>Clupea</taxon>
    </lineage>
</organism>
<gene>
    <name evidence="10" type="primary">LOC105900002</name>
</gene>
<evidence type="ECO:0000313" key="9">
    <source>
        <dbReference type="Proteomes" id="UP000515152"/>
    </source>
</evidence>
<dbReference type="InterPro" id="IPR050541">
    <property type="entry name" value="LRR_TM_domain-containing"/>
</dbReference>
<dbReference type="InterPro" id="IPR003591">
    <property type="entry name" value="Leu-rich_rpt_typical-subtyp"/>
</dbReference>
<sequence length="271" mass="30666">MGSAWRMGNGVGAGCWLCALLCAWLWDQTRAQCPEGCQCAWESHTVLCVDAGLHEVPEDLPTDTVSLHLERNFIRRIPEHAFSELLHLQELYLSHNRIETLTSGALRHLTPELRLLDLSHNQLRQATREEFGGTRAKTRLYHNPWHCDCTLQELMQTLNLEPETVNGIVCESSTRSAGEGSRWEEPTAGSHAGHSLVKLLDAGVNFCSMQRKTTDVAMLVTMFVWFFVVIVYVVYYVRQNQAEARRHLEYLKSLPSPKKAPTETDTLSTGF</sequence>
<feature type="signal peptide" evidence="8">
    <location>
        <begin position="1"/>
        <end position="31"/>
    </location>
</feature>
<dbReference type="SUPFAM" id="SSF52058">
    <property type="entry name" value="L domain-like"/>
    <property type="match status" value="1"/>
</dbReference>
<keyword evidence="3 7" id="KW-0812">Transmembrane</keyword>
<keyword evidence="9" id="KW-1185">Reference proteome</keyword>
<dbReference type="KEGG" id="char:105900002"/>
<evidence type="ECO:0000256" key="5">
    <source>
        <dbReference type="ARBA" id="ARBA00022989"/>
    </source>
</evidence>
<evidence type="ECO:0000313" key="10">
    <source>
        <dbReference type="RefSeq" id="XP_031423135.1"/>
    </source>
</evidence>
<protein>
    <submittedName>
        <fullName evidence="10">Leucine-rich repeat-containing protein 3-like</fullName>
    </submittedName>
</protein>
<dbReference type="AlphaFoldDB" id="A0A6P8FHV0"/>
<feature type="transmembrane region" description="Helical" evidence="7">
    <location>
        <begin position="216"/>
        <end position="237"/>
    </location>
</feature>
<keyword evidence="8" id="KW-0732">Signal</keyword>
<evidence type="ECO:0000256" key="7">
    <source>
        <dbReference type="SAM" id="Phobius"/>
    </source>
</evidence>
<evidence type="ECO:0000256" key="4">
    <source>
        <dbReference type="ARBA" id="ARBA00022737"/>
    </source>
</evidence>
<feature type="chain" id="PRO_5027739608" evidence="8">
    <location>
        <begin position="32"/>
        <end position="271"/>
    </location>
</feature>
<dbReference type="PANTHER" id="PTHR24369">
    <property type="entry name" value="ANTIGEN BSP, PUTATIVE-RELATED"/>
    <property type="match status" value="1"/>
</dbReference>
<dbReference type="PROSITE" id="PS51450">
    <property type="entry name" value="LRR"/>
    <property type="match status" value="1"/>
</dbReference>
<keyword evidence="5 7" id="KW-1133">Transmembrane helix</keyword>
<dbReference type="PANTHER" id="PTHR24369:SF170">
    <property type="entry name" value="LEUCINE-RICH REPEAT-CONTAINING PROTEIN 3"/>
    <property type="match status" value="1"/>
</dbReference>
<evidence type="ECO:0000256" key="6">
    <source>
        <dbReference type="ARBA" id="ARBA00023136"/>
    </source>
</evidence>
<reference evidence="10" key="1">
    <citation type="submission" date="2025-08" db="UniProtKB">
        <authorList>
            <consortium name="RefSeq"/>
        </authorList>
    </citation>
    <scope>IDENTIFICATION</scope>
</reference>
<dbReference type="GO" id="GO:0005886">
    <property type="term" value="C:plasma membrane"/>
    <property type="evidence" value="ECO:0007669"/>
    <property type="project" value="TreeGrafter"/>
</dbReference>